<dbReference type="VEuPathDB" id="FungiDB:BD410DRAFT_537548"/>
<dbReference type="EMBL" id="ML170216">
    <property type="protein sequence ID" value="TDL17806.1"/>
    <property type="molecule type" value="Genomic_DNA"/>
</dbReference>
<proteinExistence type="predicted"/>
<feature type="transmembrane region" description="Helical" evidence="2">
    <location>
        <begin position="105"/>
        <end position="131"/>
    </location>
</feature>
<dbReference type="Proteomes" id="UP000294933">
    <property type="component" value="Unassembled WGS sequence"/>
</dbReference>
<feature type="region of interest" description="Disordered" evidence="1">
    <location>
        <begin position="1"/>
        <end position="23"/>
    </location>
</feature>
<dbReference type="OrthoDB" id="3268450at2759"/>
<evidence type="ECO:0000256" key="2">
    <source>
        <dbReference type="SAM" id="Phobius"/>
    </source>
</evidence>
<accession>A0A4Y7PRZ4</accession>
<keyword evidence="2" id="KW-0812">Transmembrane</keyword>
<evidence type="ECO:0000313" key="3">
    <source>
        <dbReference type="EMBL" id="TDL17806.1"/>
    </source>
</evidence>
<sequence length="161" mass="18018">MTDSSARSRYQRAHHPHPSSNLDHPKLTGYRILVVTLTGTFGFAKAISTYMGGSTLPNTFDWVYGVVCTIGLYWLGLYEDDPPPSISWLFMIDYSPRLTSKNLQIVLVLIMFAIFGMMFLFAIIAICLPSLSAQLEAHLPTDIVQYLCVALSIMVLSFTLF</sequence>
<keyword evidence="2" id="KW-0472">Membrane</keyword>
<feature type="transmembrane region" description="Helical" evidence="2">
    <location>
        <begin position="143"/>
        <end position="160"/>
    </location>
</feature>
<organism evidence="3 4">
    <name type="scientific">Rickenella mellea</name>
    <dbReference type="NCBI Taxonomy" id="50990"/>
    <lineage>
        <taxon>Eukaryota</taxon>
        <taxon>Fungi</taxon>
        <taxon>Dikarya</taxon>
        <taxon>Basidiomycota</taxon>
        <taxon>Agaricomycotina</taxon>
        <taxon>Agaricomycetes</taxon>
        <taxon>Hymenochaetales</taxon>
        <taxon>Rickenellaceae</taxon>
        <taxon>Rickenella</taxon>
    </lineage>
</organism>
<name>A0A4Y7PRZ4_9AGAM</name>
<gene>
    <name evidence="3" type="ORF">BD410DRAFT_537548</name>
</gene>
<reference evidence="3 4" key="1">
    <citation type="submission" date="2018-06" db="EMBL/GenBank/DDBJ databases">
        <title>A transcriptomic atlas of mushroom development highlights an independent origin of complex multicellularity.</title>
        <authorList>
            <consortium name="DOE Joint Genome Institute"/>
            <person name="Krizsan K."/>
            <person name="Almasi E."/>
            <person name="Merenyi Z."/>
            <person name="Sahu N."/>
            <person name="Viragh M."/>
            <person name="Koszo T."/>
            <person name="Mondo S."/>
            <person name="Kiss B."/>
            <person name="Balint B."/>
            <person name="Kues U."/>
            <person name="Barry K."/>
            <person name="Hegedus J.C."/>
            <person name="Henrissat B."/>
            <person name="Johnson J."/>
            <person name="Lipzen A."/>
            <person name="Ohm R."/>
            <person name="Nagy I."/>
            <person name="Pangilinan J."/>
            <person name="Yan J."/>
            <person name="Xiong Y."/>
            <person name="Grigoriev I.V."/>
            <person name="Hibbett D.S."/>
            <person name="Nagy L.G."/>
        </authorList>
    </citation>
    <scope>NUCLEOTIDE SEQUENCE [LARGE SCALE GENOMIC DNA]</scope>
    <source>
        <strain evidence="3 4">SZMC22713</strain>
    </source>
</reference>
<dbReference type="AlphaFoldDB" id="A0A4Y7PRZ4"/>
<protein>
    <submittedName>
        <fullName evidence="3">Uncharacterized protein</fullName>
    </submittedName>
</protein>
<feature type="transmembrane region" description="Helical" evidence="2">
    <location>
        <begin position="28"/>
        <end position="47"/>
    </location>
</feature>
<evidence type="ECO:0000313" key="4">
    <source>
        <dbReference type="Proteomes" id="UP000294933"/>
    </source>
</evidence>
<evidence type="ECO:0000256" key="1">
    <source>
        <dbReference type="SAM" id="MobiDB-lite"/>
    </source>
</evidence>
<feature type="transmembrane region" description="Helical" evidence="2">
    <location>
        <begin position="59"/>
        <end position="78"/>
    </location>
</feature>
<keyword evidence="4" id="KW-1185">Reference proteome</keyword>
<keyword evidence="2" id="KW-1133">Transmembrane helix</keyword>